<evidence type="ECO:0000256" key="6">
    <source>
        <dbReference type="ARBA" id="ARBA00022691"/>
    </source>
</evidence>
<keyword evidence="6" id="KW-0949">S-adenosyl-L-methionine</keyword>
<evidence type="ECO:0000256" key="5">
    <source>
        <dbReference type="ARBA" id="ARBA00022679"/>
    </source>
</evidence>
<organism evidence="18 19">
    <name type="scientific">Galemys pyrenaicus</name>
    <name type="common">Iberian desman</name>
    <name type="synonym">Pyrenean desman</name>
    <dbReference type="NCBI Taxonomy" id="202257"/>
    <lineage>
        <taxon>Eukaryota</taxon>
        <taxon>Metazoa</taxon>
        <taxon>Chordata</taxon>
        <taxon>Craniata</taxon>
        <taxon>Vertebrata</taxon>
        <taxon>Euteleostomi</taxon>
        <taxon>Mammalia</taxon>
        <taxon>Eutheria</taxon>
        <taxon>Laurasiatheria</taxon>
        <taxon>Eulipotyphla</taxon>
        <taxon>Talpidae</taxon>
        <taxon>Galemys</taxon>
    </lineage>
</organism>
<evidence type="ECO:0000256" key="7">
    <source>
        <dbReference type="ARBA" id="ARBA00022723"/>
    </source>
</evidence>
<comment type="caution">
    <text evidence="18">The sequence shown here is derived from an EMBL/GenBank/DDBJ whole genome shotgun (WGS) entry which is preliminary data.</text>
</comment>
<feature type="domain" description="Pre-SET" evidence="16">
    <location>
        <begin position="60"/>
        <end position="119"/>
    </location>
</feature>
<keyword evidence="9" id="KW-0156">Chromatin regulator</keyword>
<gene>
    <name evidence="18" type="ORF">J0S82_013408</name>
</gene>
<dbReference type="PROSITE" id="PS50867">
    <property type="entry name" value="PRE_SET"/>
    <property type="match status" value="1"/>
</dbReference>
<keyword evidence="3" id="KW-0158">Chromosome</keyword>
<dbReference type="InterPro" id="IPR046341">
    <property type="entry name" value="SET_dom_sf"/>
</dbReference>
<keyword evidence="19" id="KW-1185">Reference proteome</keyword>
<evidence type="ECO:0000256" key="14">
    <source>
        <dbReference type="SAM" id="MobiDB-lite"/>
    </source>
</evidence>
<dbReference type="FunFam" id="2.170.270.10:FF:000041">
    <property type="entry name" value="Histone-lysine N-methyltransferase SETMAR"/>
    <property type="match status" value="1"/>
</dbReference>
<evidence type="ECO:0000256" key="8">
    <source>
        <dbReference type="ARBA" id="ARBA00022833"/>
    </source>
</evidence>
<dbReference type="InterPro" id="IPR003616">
    <property type="entry name" value="Post-SET_dom"/>
</dbReference>
<dbReference type="EC" id="2.1.1.357" evidence="12"/>
<evidence type="ECO:0000313" key="19">
    <source>
        <dbReference type="Proteomes" id="UP000700334"/>
    </source>
</evidence>
<protein>
    <recommendedName>
        <fullName evidence="13">Histone-lysine N-methyltransferase SETMAR</fullName>
        <ecNumber evidence="12">2.1.1.357</ecNumber>
    </recommendedName>
</protein>
<feature type="domain" description="Post-SET" evidence="17">
    <location>
        <begin position="266"/>
        <end position="282"/>
    </location>
</feature>
<feature type="domain" description="SET" evidence="15">
    <location>
        <begin position="122"/>
        <end position="246"/>
    </location>
</feature>
<evidence type="ECO:0000259" key="17">
    <source>
        <dbReference type="PROSITE" id="PS50868"/>
    </source>
</evidence>
<dbReference type="GO" id="GO:0005694">
    <property type="term" value="C:chromosome"/>
    <property type="evidence" value="ECO:0007669"/>
    <property type="project" value="UniProtKB-SubCell"/>
</dbReference>
<keyword evidence="4" id="KW-0489">Methyltransferase</keyword>
<dbReference type="CDD" id="cd10544">
    <property type="entry name" value="SET_SETMAR"/>
    <property type="match status" value="1"/>
</dbReference>
<dbReference type="InterPro" id="IPR001214">
    <property type="entry name" value="SET_dom"/>
</dbReference>
<keyword evidence="7" id="KW-0479">Metal-binding</keyword>
<dbReference type="EMBL" id="JAGFMF010011663">
    <property type="protein sequence ID" value="KAG8516854.1"/>
    <property type="molecule type" value="Genomic_DNA"/>
</dbReference>
<dbReference type="GO" id="GO:0005634">
    <property type="term" value="C:nucleus"/>
    <property type="evidence" value="ECO:0007669"/>
    <property type="project" value="UniProtKB-SubCell"/>
</dbReference>
<accession>A0A8J6A813</accession>
<dbReference type="PROSITE" id="PS50280">
    <property type="entry name" value="SET"/>
    <property type="match status" value="1"/>
</dbReference>
<dbReference type="Pfam" id="PF00856">
    <property type="entry name" value="SET"/>
    <property type="match status" value="1"/>
</dbReference>
<dbReference type="SUPFAM" id="SSF82199">
    <property type="entry name" value="SET domain"/>
    <property type="match status" value="1"/>
</dbReference>
<feature type="region of interest" description="Disordered" evidence="14">
    <location>
        <begin position="289"/>
        <end position="315"/>
    </location>
</feature>
<comment type="subcellular location">
    <subcellularLocation>
        <location evidence="2">Chromosome</location>
    </subcellularLocation>
    <subcellularLocation>
        <location evidence="1">Nucleus</location>
    </subcellularLocation>
</comment>
<evidence type="ECO:0000259" key="15">
    <source>
        <dbReference type="PROSITE" id="PS50280"/>
    </source>
</evidence>
<keyword evidence="5" id="KW-0808">Transferase</keyword>
<evidence type="ECO:0000256" key="2">
    <source>
        <dbReference type="ARBA" id="ARBA00004286"/>
    </source>
</evidence>
<evidence type="ECO:0000256" key="1">
    <source>
        <dbReference type="ARBA" id="ARBA00004123"/>
    </source>
</evidence>
<proteinExistence type="predicted"/>
<evidence type="ECO:0000256" key="3">
    <source>
        <dbReference type="ARBA" id="ARBA00022454"/>
    </source>
</evidence>
<dbReference type="SMART" id="SM00468">
    <property type="entry name" value="PreSET"/>
    <property type="match status" value="1"/>
</dbReference>
<dbReference type="GO" id="GO:0032259">
    <property type="term" value="P:methylation"/>
    <property type="evidence" value="ECO:0007669"/>
    <property type="project" value="UniProtKB-KW"/>
</dbReference>
<dbReference type="AlphaFoldDB" id="A0A8J6A813"/>
<dbReference type="InterPro" id="IPR007728">
    <property type="entry name" value="Pre-SET_dom"/>
</dbReference>
<dbReference type="OrthoDB" id="616263at2759"/>
<evidence type="ECO:0000256" key="4">
    <source>
        <dbReference type="ARBA" id="ARBA00022603"/>
    </source>
</evidence>
<dbReference type="SMART" id="SM00317">
    <property type="entry name" value="SET"/>
    <property type="match status" value="1"/>
</dbReference>
<dbReference type="InterPro" id="IPR050973">
    <property type="entry name" value="H3K9_Histone-Lys_N-MTase"/>
</dbReference>
<evidence type="ECO:0000256" key="11">
    <source>
        <dbReference type="ARBA" id="ARBA00050654"/>
    </source>
</evidence>
<dbReference type="PROSITE" id="PS50868">
    <property type="entry name" value="POST_SET"/>
    <property type="match status" value="1"/>
</dbReference>
<comment type="catalytic activity">
    <reaction evidence="11">
        <text>L-lysyl(36)-[histone H3] + 2 S-adenosyl-L-methionine = N(6),N(6)-dimethyl-L-lysyl(36)-[histone H3] + 2 S-adenosyl-L-homocysteine + 2 H(+)</text>
        <dbReference type="Rhea" id="RHEA:60308"/>
        <dbReference type="Rhea" id="RHEA-COMP:9785"/>
        <dbReference type="Rhea" id="RHEA-COMP:9787"/>
        <dbReference type="ChEBI" id="CHEBI:15378"/>
        <dbReference type="ChEBI" id="CHEBI:29969"/>
        <dbReference type="ChEBI" id="CHEBI:57856"/>
        <dbReference type="ChEBI" id="CHEBI:59789"/>
        <dbReference type="ChEBI" id="CHEBI:61976"/>
        <dbReference type="EC" id="2.1.1.357"/>
    </reaction>
</comment>
<evidence type="ECO:0000256" key="10">
    <source>
        <dbReference type="ARBA" id="ARBA00023242"/>
    </source>
</evidence>
<dbReference type="Pfam" id="PF05033">
    <property type="entry name" value="Pre-SET"/>
    <property type="match status" value="1"/>
</dbReference>
<keyword evidence="8" id="KW-0862">Zinc</keyword>
<dbReference type="Proteomes" id="UP000700334">
    <property type="component" value="Unassembled WGS sequence"/>
</dbReference>
<dbReference type="PANTHER" id="PTHR46223:SF3">
    <property type="entry name" value="HISTONE-LYSINE N-METHYLTRANSFERASE SET-23"/>
    <property type="match status" value="1"/>
</dbReference>
<evidence type="ECO:0000256" key="9">
    <source>
        <dbReference type="ARBA" id="ARBA00022853"/>
    </source>
</evidence>
<dbReference type="GO" id="GO:0008270">
    <property type="term" value="F:zinc ion binding"/>
    <property type="evidence" value="ECO:0007669"/>
    <property type="project" value="InterPro"/>
</dbReference>
<dbReference type="GO" id="GO:0140954">
    <property type="term" value="F:histone H3K36 dimethyltransferase activity"/>
    <property type="evidence" value="ECO:0007669"/>
    <property type="project" value="UniProtKB-EC"/>
</dbReference>
<keyword evidence="10" id="KW-0539">Nucleus</keyword>
<feature type="region of interest" description="Disordered" evidence="14">
    <location>
        <begin position="1"/>
        <end position="52"/>
    </location>
</feature>
<evidence type="ECO:0000313" key="18">
    <source>
        <dbReference type="EMBL" id="KAG8516854.1"/>
    </source>
</evidence>
<reference evidence="18" key="1">
    <citation type="journal article" date="2021" name="Evol. Appl.">
        <title>The genome of the Pyrenean desman and the effects of bottlenecks and inbreeding on the genomic landscape of an endangered species.</title>
        <authorList>
            <person name="Escoda L."/>
            <person name="Castresana J."/>
        </authorList>
    </citation>
    <scope>NUCLEOTIDE SEQUENCE</scope>
    <source>
        <strain evidence="18">IBE-C5619</strain>
    </source>
</reference>
<evidence type="ECO:0000256" key="13">
    <source>
        <dbReference type="ARBA" id="ARBA00067917"/>
    </source>
</evidence>
<name>A0A8J6A813_GALPY</name>
<evidence type="ECO:0000256" key="12">
    <source>
        <dbReference type="ARBA" id="ARBA00066810"/>
    </source>
</evidence>
<evidence type="ECO:0000259" key="16">
    <source>
        <dbReference type="PROSITE" id="PS50867"/>
    </source>
</evidence>
<sequence length="315" mass="33472">MAASEEARGAPAEAPDVARGLENLPVSAWPPGAGPPPFQYSPDHVAGPGADADPSQVSFPGCGCRGAPCRPGSCACLRGPAHYEDDLSLRARGAPGPLFECNALCACGEACGNRVVQRGLRFRLQVFWAGAKGWGLRTLDPVPEGQFVCEYAGEVLGRAEAQRRLRLQAAGDANYIIAVREHVRGGQVLETFVDPARVGNVGRFLNHSCEPNLLMVPVRIDSMVPKLALFAARHIWPQEELSYDYSGRFLNPMDSADPERPEPGEARKPCYCGAAACASFLPFDRSLFGPGATPTRGQGGAAAAPQLEGPRLPSR</sequence>
<dbReference type="PANTHER" id="PTHR46223">
    <property type="entry name" value="HISTONE-LYSINE N-METHYLTRANSFERASE SUV39H"/>
    <property type="match status" value="1"/>
</dbReference>
<dbReference type="Gene3D" id="2.170.270.10">
    <property type="entry name" value="SET domain"/>
    <property type="match status" value="1"/>
</dbReference>